<dbReference type="AlphaFoldDB" id="A0A011PWH1"/>
<protein>
    <submittedName>
        <fullName evidence="1">Uncharacterized protein</fullName>
    </submittedName>
</protein>
<name>A0A011PWH1_9PROT</name>
<reference evidence="1 2" key="1">
    <citation type="submission" date="2014-02" db="EMBL/GenBank/DDBJ databases">
        <title>Expanding our view of genomic diversity in Candidatus Accumulibacter clades.</title>
        <authorList>
            <person name="Skennerton C.T."/>
            <person name="Barr J.J."/>
            <person name="Slater F.R."/>
            <person name="Bond P.L."/>
            <person name="Tyson G.W."/>
        </authorList>
    </citation>
    <scope>NUCLEOTIDE SEQUENCE [LARGE SCALE GENOMIC DNA]</scope>
    <source>
        <strain evidence="2">BA-92</strain>
    </source>
</reference>
<evidence type="ECO:0000313" key="2">
    <source>
        <dbReference type="Proteomes" id="UP000021816"/>
    </source>
</evidence>
<gene>
    <name evidence="1" type="ORF">AW10_01209</name>
</gene>
<dbReference type="PATRIC" id="fig|1454003.3.peg.1243"/>
<dbReference type="Proteomes" id="UP000021816">
    <property type="component" value="Unassembled WGS sequence"/>
</dbReference>
<comment type="caution">
    <text evidence="1">The sequence shown here is derived from an EMBL/GenBank/DDBJ whole genome shotgun (WGS) entry which is preliminary data.</text>
</comment>
<proteinExistence type="predicted"/>
<dbReference type="EMBL" id="JEMX01000024">
    <property type="protein sequence ID" value="EXI81367.1"/>
    <property type="molecule type" value="Genomic_DNA"/>
</dbReference>
<sequence>MTQPEFHFDPAALRQALSDLPLTTAKENLDPPKLTEIYIPAQHNKALLPEVSIVVGMRGAGKSFWTAVLANDKTRELVSNVAGIQPGSNLFVKVGFGLSEDNEDFPTNKRISSLMDQGCTADDIWRSVLLRHALSALEKPLSFADSVDASALWVVANRDQADRYLAECDRELYHQEKVLLLLFDSLDRLAKDWGRIRELLSSALQLGLECRTRRAIRFKFFLRPDMVEEDDEIWRFADSSKLLHSMNPLTWRPNDLFGLILLHLANSESVGLQFRNAINRQENVQWREVDNVYLWPRELTAGDQPLRRIIEALAGPWVGTTAKRGFTFTWIPTHLSDAKGGLSPRSILLTFQHAAQWTADNEPNHKAALHYEGIKQGVVEASKIRIGEIKEDYPWVGPLLGALEGETVPLTTRELTATWTESCIKASLDAAKQKNRLPPRRYSNDPTRKGDVQALVDDLVELAVLYRTEDGRFNIPDIFRVGFGIKRKGGVKPPR</sequence>
<organism evidence="1 2">
    <name type="scientific">Candidatus Accumulibacter appositus</name>
    <dbReference type="NCBI Taxonomy" id="1454003"/>
    <lineage>
        <taxon>Bacteria</taxon>
        <taxon>Pseudomonadati</taxon>
        <taxon>Pseudomonadota</taxon>
        <taxon>Betaproteobacteria</taxon>
        <taxon>Candidatus Accumulibacter</taxon>
    </lineage>
</organism>
<dbReference type="STRING" id="1454003.AW10_01209"/>
<accession>A0A011PWH1</accession>
<evidence type="ECO:0000313" key="1">
    <source>
        <dbReference type="EMBL" id="EXI81367.1"/>
    </source>
</evidence>